<dbReference type="InterPro" id="IPR005829">
    <property type="entry name" value="Sugar_transporter_CS"/>
</dbReference>
<dbReference type="GO" id="GO:0016020">
    <property type="term" value="C:membrane"/>
    <property type="evidence" value="ECO:0007669"/>
    <property type="project" value="UniProtKB-SubCell"/>
</dbReference>
<dbReference type="EMBL" id="HBEG01037394">
    <property type="protein sequence ID" value="CAD8376451.1"/>
    <property type="molecule type" value="Transcribed_RNA"/>
</dbReference>
<dbReference type="PANTHER" id="PTHR23511:SF34">
    <property type="entry name" value="SYNAPTIC VESICLE GLYCOPROTEIN 2"/>
    <property type="match status" value="1"/>
</dbReference>
<feature type="transmembrane region" description="Helical" evidence="6">
    <location>
        <begin position="207"/>
        <end position="227"/>
    </location>
</feature>
<feature type="domain" description="Major facilitator superfamily (MFS) profile" evidence="7">
    <location>
        <begin position="46"/>
        <end position="546"/>
    </location>
</feature>
<evidence type="ECO:0000259" key="7">
    <source>
        <dbReference type="PROSITE" id="PS50850"/>
    </source>
</evidence>
<feature type="transmembrane region" description="Helical" evidence="6">
    <location>
        <begin position="458"/>
        <end position="479"/>
    </location>
</feature>
<feature type="transmembrane region" description="Helical" evidence="6">
    <location>
        <begin position="491"/>
        <end position="510"/>
    </location>
</feature>
<evidence type="ECO:0000256" key="3">
    <source>
        <dbReference type="ARBA" id="ARBA00022692"/>
    </source>
</evidence>
<name>A0A7S0AWN7_9DINO</name>
<feature type="transmembrane region" description="Helical" evidence="6">
    <location>
        <begin position="431"/>
        <end position="452"/>
    </location>
</feature>
<dbReference type="AlphaFoldDB" id="A0A7S0AWN7"/>
<dbReference type="Pfam" id="PF00083">
    <property type="entry name" value="Sugar_tr"/>
    <property type="match status" value="2"/>
</dbReference>
<evidence type="ECO:0000256" key="1">
    <source>
        <dbReference type="ARBA" id="ARBA00004141"/>
    </source>
</evidence>
<feature type="transmembrane region" description="Helical" evidence="6">
    <location>
        <begin position="116"/>
        <end position="137"/>
    </location>
</feature>
<evidence type="ECO:0000313" key="8">
    <source>
        <dbReference type="EMBL" id="CAD8376451.1"/>
    </source>
</evidence>
<feature type="transmembrane region" description="Helical" evidence="6">
    <location>
        <begin position="400"/>
        <end position="419"/>
    </location>
</feature>
<comment type="subcellular location">
    <subcellularLocation>
        <location evidence="1">Membrane</location>
        <topology evidence="1">Multi-pass membrane protein</topology>
    </subcellularLocation>
</comment>
<keyword evidence="3 6" id="KW-0812">Transmembrane</keyword>
<dbReference type="GO" id="GO:0022857">
    <property type="term" value="F:transmembrane transporter activity"/>
    <property type="evidence" value="ECO:0007669"/>
    <property type="project" value="InterPro"/>
</dbReference>
<evidence type="ECO:0000256" key="2">
    <source>
        <dbReference type="ARBA" id="ARBA00022448"/>
    </source>
</evidence>
<gene>
    <name evidence="8" type="ORF">PBAH0796_LOCUS22819</name>
</gene>
<proteinExistence type="predicted"/>
<dbReference type="InterPro" id="IPR036259">
    <property type="entry name" value="MFS_trans_sf"/>
</dbReference>
<dbReference type="PROSITE" id="PS00217">
    <property type="entry name" value="SUGAR_TRANSPORT_2"/>
    <property type="match status" value="1"/>
</dbReference>
<accession>A0A7S0AWN7</accession>
<keyword evidence="4 6" id="KW-1133">Transmembrane helix</keyword>
<keyword evidence="2" id="KW-0813">Transport</keyword>
<feature type="transmembrane region" description="Helical" evidence="6">
    <location>
        <begin position="143"/>
        <end position="160"/>
    </location>
</feature>
<feature type="transmembrane region" description="Helical" evidence="6">
    <location>
        <begin position="46"/>
        <end position="70"/>
    </location>
</feature>
<feature type="transmembrane region" description="Helical" evidence="6">
    <location>
        <begin position="172"/>
        <end position="195"/>
    </location>
</feature>
<reference evidence="8" key="1">
    <citation type="submission" date="2021-01" db="EMBL/GenBank/DDBJ databases">
        <authorList>
            <person name="Corre E."/>
            <person name="Pelletier E."/>
            <person name="Niang G."/>
            <person name="Scheremetjew M."/>
            <person name="Finn R."/>
            <person name="Kale V."/>
            <person name="Holt S."/>
            <person name="Cochrane G."/>
            <person name="Meng A."/>
            <person name="Brown T."/>
            <person name="Cohen L."/>
        </authorList>
    </citation>
    <scope>NUCLEOTIDE SEQUENCE</scope>
    <source>
        <strain evidence="8">Pbaha01</strain>
    </source>
</reference>
<protein>
    <recommendedName>
        <fullName evidence="7">Major facilitator superfamily (MFS) profile domain-containing protein</fullName>
    </recommendedName>
</protein>
<evidence type="ECO:0000256" key="6">
    <source>
        <dbReference type="SAM" id="Phobius"/>
    </source>
</evidence>
<feature type="transmembrane region" description="Helical" evidence="6">
    <location>
        <begin position="82"/>
        <end position="104"/>
    </location>
</feature>
<dbReference type="InterPro" id="IPR005828">
    <property type="entry name" value="MFS_sugar_transport-like"/>
</dbReference>
<dbReference type="SUPFAM" id="SSF103473">
    <property type="entry name" value="MFS general substrate transporter"/>
    <property type="match status" value="1"/>
</dbReference>
<feature type="transmembrane region" description="Helical" evidence="6">
    <location>
        <begin position="361"/>
        <end position="380"/>
    </location>
</feature>
<dbReference type="Gene3D" id="1.20.1250.20">
    <property type="entry name" value="MFS general substrate transporter like domains"/>
    <property type="match status" value="1"/>
</dbReference>
<evidence type="ECO:0000256" key="4">
    <source>
        <dbReference type="ARBA" id="ARBA00022989"/>
    </source>
</evidence>
<evidence type="ECO:0000256" key="5">
    <source>
        <dbReference type="ARBA" id="ARBA00023136"/>
    </source>
</evidence>
<organism evidence="8">
    <name type="scientific">Pyrodinium bahamense</name>
    <dbReference type="NCBI Taxonomy" id="73915"/>
    <lineage>
        <taxon>Eukaryota</taxon>
        <taxon>Sar</taxon>
        <taxon>Alveolata</taxon>
        <taxon>Dinophyceae</taxon>
        <taxon>Gonyaulacales</taxon>
        <taxon>Pyrocystaceae</taxon>
        <taxon>Pyrodinium</taxon>
    </lineage>
</organism>
<feature type="transmembrane region" description="Helical" evidence="6">
    <location>
        <begin position="522"/>
        <end position="543"/>
    </location>
</feature>
<keyword evidence="5 6" id="KW-0472">Membrane</keyword>
<sequence length="577" mass="62783">MPSQPGRGIPPIAAELELAVQQGRHHHLTSLMNAAIDEIGAGPYQLIVLLFGGGVYMAEGSFLLMLSIVAKSLIVKWDLSPWAAGAMASVLFGGLLVGTITGGFACDHYGRRRPILVTYLGISAFTIIGIMAPGLLLLLVAKFMLGFCLGFGVPAANAIVAESCPPAHRSNVYCMTMVLFSLGQLYSATIVWVMSPTLHHQEMEWRVMLAVATILPMVLLVLAYIFLRESPHWLMLNCRVTEARNVVTEMLRYKQLDEDLIKYQDLAEAVSMQLCSPLASRTKPAQDEYDNGVAGAAESPDERTALMQKARHPADELLCCQPAACLSCFLRRWSEFRDNILFNIGRLGALFSPSFRLTTGIMLYVTFASNFAYYGMIYGLPDTLKKAYLNKEGGGWSPAAGLFLSAVFEIPGVFIAVVLGMTIGRRKNMSFAFFGCAVSLVSTVSALSSHQITESVGLLSVLGVKLFLATGYIIVYLYLLECYPTKFRATGLAFCMVLGRLGAAVCPFLYDGLAFLFVEDVCFFLIMSAMMAGASVACCFLPYETKDAVLEEDAPPGTCTPVRDVSLLTRRTNGTSD</sequence>
<dbReference type="PANTHER" id="PTHR23511">
    <property type="entry name" value="SYNAPTIC VESICLE GLYCOPROTEIN 2"/>
    <property type="match status" value="1"/>
</dbReference>
<dbReference type="PROSITE" id="PS50850">
    <property type="entry name" value="MFS"/>
    <property type="match status" value="1"/>
</dbReference>
<dbReference type="InterPro" id="IPR020846">
    <property type="entry name" value="MFS_dom"/>
</dbReference>